<evidence type="ECO:0000313" key="1">
    <source>
        <dbReference type="EMBL" id="MEK8052146.1"/>
    </source>
</evidence>
<dbReference type="EMBL" id="JBBUTH010000009">
    <property type="protein sequence ID" value="MEK8052146.1"/>
    <property type="molecule type" value="Genomic_DNA"/>
</dbReference>
<sequence length="407" mass="45247">MTTQTPPLPGSTRPALRSQANELGEQRDLRILNLINRFRLLRSPEVAVLLRARTTADFNQVSRSCRRLLADKQLGSVRLPGGLGDAFFLKVKGKARLMAAGVTADGLRAYRSLELTAGRPQFHDVFSIHCLAWSIQWSRSLLPSGIDGPLVRYETEPELRGKAAHGEHVADFRLRWRLQNTAATDLVSLVGEVEWAEKDGRYARIQAESLARAAKLGHQALVFVPRTPGVGYEALVDRQLRYLNDFLDLVPWRDHAEPNLWLVYGDMKTPQSMRPTFQAVPFAKALAALQSSGAPVTARRRRDAMTARFRVTEPGNEGEIRVERIGAVYPVCCECGPMPDAPDELLYVNLLNRVGDVVLFGETMPLVRGMHDALALARRWLLDDATIAEHLERAGFDPATGLPSDFA</sequence>
<dbReference type="Proteomes" id="UP001365405">
    <property type="component" value="Unassembled WGS sequence"/>
</dbReference>
<accession>A0ABU9CK50</accession>
<comment type="caution">
    <text evidence="1">The sequence shown here is derived from an EMBL/GenBank/DDBJ whole genome shotgun (WGS) entry which is preliminary data.</text>
</comment>
<organism evidence="1 2">
    <name type="scientific">Pseudaquabacterium inlustre</name>
    <dbReference type="NCBI Taxonomy" id="2984192"/>
    <lineage>
        <taxon>Bacteria</taxon>
        <taxon>Pseudomonadati</taxon>
        <taxon>Pseudomonadota</taxon>
        <taxon>Betaproteobacteria</taxon>
        <taxon>Burkholderiales</taxon>
        <taxon>Sphaerotilaceae</taxon>
        <taxon>Pseudaquabacterium</taxon>
    </lineage>
</organism>
<gene>
    <name evidence="1" type="ORF">AACH10_17980</name>
</gene>
<reference evidence="1 2" key="1">
    <citation type="submission" date="2024-04" db="EMBL/GenBank/DDBJ databases">
        <title>Novel species of the genus Ideonella isolated from streams.</title>
        <authorList>
            <person name="Lu H."/>
        </authorList>
    </citation>
    <scope>NUCLEOTIDE SEQUENCE [LARGE SCALE GENOMIC DNA]</scope>
    <source>
        <strain evidence="1 2">DXS22W</strain>
    </source>
</reference>
<protein>
    <submittedName>
        <fullName evidence="1">Uncharacterized protein</fullName>
    </submittedName>
</protein>
<dbReference type="RefSeq" id="WP_341411864.1">
    <property type="nucleotide sequence ID" value="NZ_JBBUTH010000009.1"/>
</dbReference>
<proteinExistence type="predicted"/>
<evidence type="ECO:0000313" key="2">
    <source>
        <dbReference type="Proteomes" id="UP001365405"/>
    </source>
</evidence>
<name>A0ABU9CK50_9BURK</name>
<keyword evidence="2" id="KW-1185">Reference proteome</keyword>